<keyword evidence="8 13" id="KW-0560">Oxidoreductase</keyword>
<keyword evidence="11" id="KW-0472">Membrane</keyword>
<dbReference type="SUPFAM" id="SSF48264">
    <property type="entry name" value="Cytochrome P450"/>
    <property type="match status" value="1"/>
</dbReference>
<keyword evidence="10" id="KW-0503">Monooxygenase</keyword>
<feature type="coiled-coil region" evidence="12">
    <location>
        <begin position="77"/>
        <end position="104"/>
    </location>
</feature>
<dbReference type="InterPro" id="IPR002401">
    <property type="entry name" value="Cyt_P450_E_grp-I"/>
</dbReference>
<keyword evidence="5" id="KW-0812">Transmembrane</keyword>
<dbReference type="GO" id="GO:0020037">
    <property type="term" value="F:heme binding"/>
    <property type="evidence" value="ECO:0007669"/>
    <property type="project" value="InterPro"/>
</dbReference>
<dbReference type="Proteomes" id="UP000238479">
    <property type="component" value="Chromosome 5"/>
</dbReference>
<dbReference type="Gramene" id="PRQ33877">
    <property type="protein sequence ID" value="PRQ33877"/>
    <property type="gene ID" value="RchiOBHm_Chr5g0062531"/>
</dbReference>
<dbReference type="PRINTS" id="PR00385">
    <property type="entry name" value="P450"/>
</dbReference>
<comment type="caution">
    <text evidence="13">The sequence shown here is derived from an EMBL/GenBank/DDBJ whole genome shotgun (WGS) entry which is preliminary data.</text>
</comment>
<reference evidence="13 14" key="1">
    <citation type="journal article" date="2018" name="Nat. Genet.">
        <title>The Rosa genome provides new insights in the design of modern roses.</title>
        <authorList>
            <person name="Bendahmane M."/>
        </authorList>
    </citation>
    <scope>NUCLEOTIDE SEQUENCE [LARGE SCALE GENOMIC DNA]</scope>
    <source>
        <strain evidence="14">cv. Old Blush</strain>
    </source>
</reference>
<dbReference type="EMBL" id="PDCK01000043">
    <property type="protein sequence ID" value="PRQ33877.1"/>
    <property type="molecule type" value="Genomic_DNA"/>
</dbReference>
<evidence type="ECO:0000256" key="3">
    <source>
        <dbReference type="ARBA" id="ARBA00010617"/>
    </source>
</evidence>
<keyword evidence="7" id="KW-1133">Transmembrane helix</keyword>
<evidence type="ECO:0000256" key="5">
    <source>
        <dbReference type="ARBA" id="ARBA00022692"/>
    </source>
</evidence>
<evidence type="ECO:0000256" key="4">
    <source>
        <dbReference type="ARBA" id="ARBA00022617"/>
    </source>
</evidence>
<evidence type="ECO:0000256" key="12">
    <source>
        <dbReference type="SAM" id="Coils"/>
    </source>
</evidence>
<evidence type="ECO:0000256" key="10">
    <source>
        <dbReference type="ARBA" id="ARBA00023033"/>
    </source>
</evidence>
<evidence type="ECO:0000256" key="9">
    <source>
        <dbReference type="ARBA" id="ARBA00023004"/>
    </source>
</evidence>
<evidence type="ECO:0000256" key="6">
    <source>
        <dbReference type="ARBA" id="ARBA00022723"/>
    </source>
</evidence>
<keyword evidence="6" id="KW-0479">Metal-binding</keyword>
<organism evidence="13 14">
    <name type="scientific">Rosa chinensis</name>
    <name type="common">China rose</name>
    <dbReference type="NCBI Taxonomy" id="74649"/>
    <lineage>
        <taxon>Eukaryota</taxon>
        <taxon>Viridiplantae</taxon>
        <taxon>Streptophyta</taxon>
        <taxon>Embryophyta</taxon>
        <taxon>Tracheophyta</taxon>
        <taxon>Spermatophyta</taxon>
        <taxon>Magnoliopsida</taxon>
        <taxon>eudicotyledons</taxon>
        <taxon>Gunneridae</taxon>
        <taxon>Pentapetalae</taxon>
        <taxon>rosids</taxon>
        <taxon>fabids</taxon>
        <taxon>Rosales</taxon>
        <taxon>Rosaceae</taxon>
        <taxon>Rosoideae</taxon>
        <taxon>Rosoideae incertae sedis</taxon>
        <taxon>Rosa</taxon>
    </lineage>
</organism>
<keyword evidence="12" id="KW-0175">Coiled coil</keyword>
<keyword evidence="14" id="KW-1185">Reference proteome</keyword>
<name>A0A2P6QI69_ROSCH</name>
<evidence type="ECO:0000256" key="11">
    <source>
        <dbReference type="ARBA" id="ARBA00023136"/>
    </source>
</evidence>
<protein>
    <submittedName>
        <fullName evidence="13">Putative licodione synthase</fullName>
        <ecNumber evidence="13">1.14.14.140</ecNumber>
    </submittedName>
</protein>
<dbReference type="AlphaFoldDB" id="A0A2P6QI69"/>
<comment type="similarity">
    <text evidence="3">Belongs to the cytochrome P450 family.</text>
</comment>
<dbReference type="PRINTS" id="PR00463">
    <property type="entry name" value="EP450I"/>
</dbReference>
<dbReference type="GO" id="GO:0005506">
    <property type="term" value="F:iron ion binding"/>
    <property type="evidence" value="ECO:0007669"/>
    <property type="project" value="InterPro"/>
</dbReference>
<evidence type="ECO:0000256" key="7">
    <source>
        <dbReference type="ARBA" id="ARBA00022989"/>
    </source>
</evidence>
<comment type="subcellular location">
    <subcellularLocation>
        <location evidence="2">Membrane</location>
        <topology evidence="2">Single-pass membrane protein</topology>
    </subcellularLocation>
</comment>
<dbReference type="EC" id="1.14.14.140" evidence="13"/>
<dbReference type="InterPro" id="IPR036396">
    <property type="entry name" value="Cyt_P450_sf"/>
</dbReference>
<comment type="cofactor">
    <cofactor evidence="1">
        <name>heme</name>
        <dbReference type="ChEBI" id="CHEBI:30413"/>
    </cofactor>
</comment>
<evidence type="ECO:0000313" key="13">
    <source>
        <dbReference type="EMBL" id="PRQ33877.1"/>
    </source>
</evidence>
<evidence type="ECO:0000256" key="8">
    <source>
        <dbReference type="ARBA" id="ARBA00023002"/>
    </source>
</evidence>
<dbReference type="GO" id="GO:0004497">
    <property type="term" value="F:monooxygenase activity"/>
    <property type="evidence" value="ECO:0007669"/>
    <property type="project" value="UniProtKB-KW"/>
</dbReference>
<evidence type="ECO:0000313" key="14">
    <source>
        <dbReference type="Proteomes" id="UP000238479"/>
    </source>
</evidence>
<evidence type="ECO:0000256" key="1">
    <source>
        <dbReference type="ARBA" id="ARBA00001971"/>
    </source>
</evidence>
<dbReference type="InterPro" id="IPR001128">
    <property type="entry name" value="Cyt_P450"/>
</dbReference>
<dbReference type="PANTHER" id="PTHR47944:SF17">
    <property type="entry name" value="3,9-DIHYDROXYPTEROCARPAN 6A-MONOOXYGENASE"/>
    <property type="match status" value="1"/>
</dbReference>
<dbReference type="Gene3D" id="1.10.630.10">
    <property type="entry name" value="Cytochrome P450"/>
    <property type="match status" value="1"/>
</dbReference>
<keyword evidence="9" id="KW-0408">Iron</keyword>
<dbReference type="STRING" id="74649.A0A2P6QI69"/>
<dbReference type="GO" id="GO:0016020">
    <property type="term" value="C:membrane"/>
    <property type="evidence" value="ECO:0007669"/>
    <property type="project" value="UniProtKB-SubCell"/>
</dbReference>
<sequence>MTYNASFAYSPYAHHWKFTKKLITNELLGGRSVDNFSAIQNQEYVRLLRLLAKKVETCESVNLSEECRGTKTIHKKFDELVEKVIAEREELRKMQKKGNTAEEKDVKSFLDILEGEGSENLEVEFSRNHVKGLITDLFAASIDTTSISMEWALAELINHPEMLTKARDEIDRVVENGRLVGELDVPNLSYIQAIIKESFRLHPLLTLVARKCVEQYKVGKQVIAKDIWVIGRDPKNWEKPLEFCPERFLQLDGDNKANAIDVRGQ</sequence>
<proteinExistence type="inferred from homology"/>
<gene>
    <name evidence="13" type="ORF">RchiOBHm_Chr5g0062531</name>
</gene>
<dbReference type="Pfam" id="PF00067">
    <property type="entry name" value="p450"/>
    <property type="match status" value="1"/>
</dbReference>
<dbReference type="GO" id="GO:0016705">
    <property type="term" value="F:oxidoreductase activity, acting on paired donors, with incorporation or reduction of molecular oxygen"/>
    <property type="evidence" value="ECO:0007669"/>
    <property type="project" value="InterPro"/>
</dbReference>
<evidence type="ECO:0000256" key="2">
    <source>
        <dbReference type="ARBA" id="ARBA00004167"/>
    </source>
</evidence>
<dbReference type="PANTHER" id="PTHR47944">
    <property type="entry name" value="CYTOCHROME P450 98A9"/>
    <property type="match status" value="1"/>
</dbReference>
<keyword evidence="4" id="KW-0349">Heme</keyword>
<accession>A0A2P6QI69</accession>